<dbReference type="EMBL" id="PDCK01000041">
    <property type="protein sequence ID" value="PRQ43732.1"/>
    <property type="molecule type" value="Genomic_DNA"/>
</dbReference>
<feature type="region of interest" description="Disordered" evidence="1">
    <location>
        <begin position="1"/>
        <end position="22"/>
    </location>
</feature>
<dbReference type="Gramene" id="PRQ43732">
    <property type="protein sequence ID" value="PRQ43732"/>
    <property type="gene ID" value="RchiOBHm_Chr3g0471581"/>
</dbReference>
<dbReference type="AlphaFoldDB" id="A0A2P6RBC0"/>
<evidence type="ECO:0000313" key="4">
    <source>
        <dbReference type="Proteomes" id="UP000238479"/>
    </source>
</evidence>
<evidence type="ECO:0008006" key="5">
    <source>
        <dbReference type="Google" id="ProtNLM"/>
    </source>
</evidence>
<evidence type="ECO:0000256" key="2">
    <source>
        <dbReference type="SAM" id="Phobius"/>
    </source>
</evidence>
<keyword evidence="2" id="KW-1133">Transmembrane helix</keyword>
<organism evidence="3 4">
    <name type="scientific">Rosa chinensis</name>
    <name type="common">China rose</name>
    <dbReference type="NCBI Taxonomy" id="74649"/>
    <lineage>
        <taxon>Eukaryota</taxon>
        <taxon>Viridiplantae</taxon>
        <taxon>Streptophyta</taxon>
        <taxon>Embryophyta</taxon>
        <taxon>Tracheophyta</taxon>
        <taxon>Spermatophyta</taxon>
        <taxon>Magnoliopsida</taxon>
        <taxon>eudicotyledons</taxon>
        <taxon>Gunneridae</taxon>
        <taxon>Pentapetalae</taxon>
        <taxon>rosids</taxon>
        <taxon>fabids</taxon>
        <taxon>Rosales</taxon>
        <taxon>Rosaceae</taxon>
        <taxon>Rosoideae</taxon>
        <taxon>Rosoideae incertae sedis</taxon>
        <taxon>Rosa</taxon>
    </lineage>
</organism>
<gene>
    <name evidence="3" type="ORF">RchiOBHm_Chr3g0471581</name>
</gene>
<comment type="caution">
    <text evidence="3">The sequence shown here is derived from an EMBL/GenBank/DDBJ whole genome shotgun (WGS) entry which is preliminary data.</text>
</comment>
<name>A0A2P6RBC0_ROSCH</name>
<keyword evidence="2" id="KW-0472">Membrane</keyword>
<feature type="transmembrane region" description="Helical" evidence="2">
    <location>
        <begin position="29"/>
        <end position="49"/>
    </location>
</feature>
<evidence type="ECO:0000256" key="1">
    <source>
        <dbReference type="SAM" id="MobiDB-lite"/>
    </source>
</evidence>
<proteinExistence type="predicted"/>
<keyword evidence="2" id="KW-0812">Transmembrane</keyword>
<accession>A0A2P6RBC0</accession>
<protein>
    <recommendedName>
        <fullName evidence="5">Late embryogenesis abundant protein LEA-2 subgroup domain-containing protein</fullName>
    </recommendedName>
</protein>
<evidence type="ECO:0000313" key="3">
    <source>
        <dbReference type="EMBL" id="PRQ43732.1"/>
    </source>
</evidence>
<reference evidence="3 4" key="1">
    <citation type="journal article" date="2018" name="Nat. Genet.">
        <title>The Rosa genome provides new insights in the design of modern roses.</title>
        <authorList>
            <person name="Bendahmane M."/>
        </authorList>
    </citation>
    <scope>NUCLEOTIDE SEQUENCE [LARGE SCALE GENOMIC DNA]</scope>
    <source>
        <strain evidence="4">cv. Old Blush</strain>
    </source>
</reference>
<sequence>MSEFRRLPPVSPTDWYSDDRPPASDSDRLIGAAIMASLLIGILAIWLAYDYKLDRAFSPELPCFQIHSASVSGLSATELITWWNITLLTTNPNRNMGVDYRYILPSIYYGDRKDYFNSPGWFKNNQIVATKKLSRSFFLDKGGNQTSLVNFNLVAVLSEDVDYELAEQISEELALRGSVKLGLYIRLEFGYRTEENYLHFRGPMQCSFFCNQVEFVFAPTNNGTGIFTGHSRECTLA</sequence>
<keyword evidence="4" id="KW-1185">Reference proteome</keyword>
<dbReference type="Proteomes" id="UP000238479">
    <property type="component" value="Chromosome 3"/>
</dbReference>